<proteinExistence type="predicted"/>
<name>A0A0J8QKD2_COCIT</name>
<dbReference type="Proteomes" id="UP000054559">
    <property type="component" value="Unassembled WGS sequence"/>
</dbReference>
<evidence type="ECO:0000313" key="2">
    <source>
        <dbReference type="Proteomes" id="UP000054559"/>
    </source>
</evidence>
<gene>
    <name evidence="1" type="ORF">CISG_09704</name>
</gene>
<dbReference type="EMBL" id="DS268228">
    <property type="protein sequence ID" value="KMU72905.1"/>
    <property type="molecule type" value="Genomic_DNA"/>
</dbReference>
<reference evidence="2" key="1">
    <citation type="journal article" date="2010" name="Genome Res.">
        <title>Population genomic sequencing of Coccidioides fungi reveals recent hybridization and transposon control.</title>
        <authorList>
            <person name="Neafsey D.E."/>
            <person name="Barker B.M."/>
            <person name="Sharpton T.J."/>
            <person name="Stajich J.E."/>
            <person name="Park D.J."/>
            <person name="Whiston E."/>
            <person name="Hung C.-Y."/>
            <person name="McMahan C."/>
            <person name="White J."/>
            <person name="Sykes S."/>
            <person name="Heiman D."/>
            <person name="Young S."/>
            <person name="Zeng Q."/>
            <person name="Abouelleil A."/>
            <person name="Aftuck L."/>
            <person name="Bessette D."/>
            <person name="Brown A."/>
            <person name="FitzGerald M."/>
            <person name="Lui A."/>
            <person name="Macdonald J.P."/>
            <person name="Priest M."/>
            <person name="Orbach M.J."/>
            <person name="Galgiani J.N."/>
            <person name="Kirkland T.N."/>
            <person name="Cole G.T."/>
            <person name="Birren B.W."/>
            <person name="Henn M.R."/>
            <person name="Taylor J.W."/>
            <person name="Rounsley S.D."/>
        </authorList>
    </citation>
    <scope>NUCLEOTIDE SEQUENCE [LARGE SCALE GENOMIC DNA]</scope>
    <source>
        <strain evidence="2">RMSCC 3703</strain>
    </source>
</reference>
<protein>
    <submittedName>
        <fullName evidence="1">Uncharacterized protein</fullName>
    </submittedName>
</protein>
<organism evidence="1 2">
    <name type="scientific">Coccidioides immitis RMSCC 3703</name>
    <dbReference type="NCBI Taxonomy" id="454286"/>
    <lineage>
        <taxon>Eukaryota</taxon>
        <taxon>Fungi</taxon>
        <taxon>Dikarya</taxon>
        <taxon>Ascomycota</taxon>
        <taxon>Pezizomycotina</taxon>
        <taxon>Eurotiomycetes</taxon>
        <taxon>Eurotiomycetidae</taxon>
        <taxon>Onygenales</taxon>
        <taxon>Onygenaceae</taxon>
        <taxon>Coccidioides</taxon>
    </lineage>
</organism>
<evidence type="ECO:0000313" key="1">
    <source>
        <dbReference type="EMBL" id="KMU72905.1"/>
    </source>
</evidence>
<sequence>MAKKYSTKVYNSQYHFAGHISKGGINTYPAGHIFARSADLNPRESRPDLKVDTFNHPVHNQESLNTSRLEIARDTPASTYAARNWVFMQVANFTVVEPSILLECG</sequence>
<accession>A0A0J8QKD2</accession>
<dbReference type="AlphaFoldDB" id="A0A0J8QKD2"/>